<keyword evidence="3" id="KW-1185">Reference proteome</keyword>
<evidence type="ECO:0000313" key="2">
    <source>
        <dbReference type="EMBL" id="BDI31908.1"/>
    </source>
</evidence>
<proteinExistence type="predicted"/>
<dbReference type="KEGG" id="ccot:CCAX7_39590"/>
<name>A0A402D3G1_9BACT</name>
<reference evidence="2 3" key="1">
    <citation type="journal article" date="2019" name="Int. J. Syst. Evol. Microbiol.">
        <title>Capsulimonas corticalis gen. nov., sp. nov., an aerobic capsulated bacterium, of a novel bacterial order, Capsulimonadales ord. nov., of the class Armatimonadia of the phylum Armatimonadetes.</title>
        <authorList>
            <person name="Li J."/>
            <person name="Kudo C."/>
            <person name="Tonouchi A."/>
        </authorList>
    </citation>
    <scope>NUCLEOTIDE SEQUENCE [LARGE SCALE GENOMIC DNA]</scope>
    <source>
        <strain evidence="2 3">AX-7</strain>
    </source>
</reference>
<dbReference type="InterPro" id="IPR031108">
    <property type="entry name" value="IscA_plant_cyanobact"/>
</dbReference>
<dbReference type="PANTHER" id="PTHR47265">
    <property type="entry name" value="IRON-SULFUR ASSEMBLY PROTEIN ISCA, CHLOROPLASTIC"/>
    <property type="match status" value="1"/>
</dbReference>
<gene>
    <name evidence="2" type="ORF">CCAX7_39590</name>
</gene>
<dbReference type="SUPFAM" id="SSF89360">
    <property type="entry name" value="HesB-like domain"/>
    <property type="match status" value="1"/>
</dbReference>
<dbReference type="GO" id="GO:0016226">
    <property type="term" value="P:iron-sulfur cluster assembly"/>
    <property type="evidence" value="ECO:0007669"/>
    <property type="project" value="InterPro"/>
</dbReference>
<dbReference type="Proteomes" id="UP000287394">
    <property type="component" value="Chromosome"/>
</dbReference>
<dbReference type="EMBL" id="AP025739">
    <property type="protein sequence ID" value="BDI31908.1"/>
    <property type="molecule type" value="Genomic_DNA"/>
</dbReference>
<feature type="domain" description="Core" evidence="1">
    <location>
        <begin position="22"/>
        <end position="124"/>
    </location>
</feature>
<protein>
    <recommendedName>
        <fullName evidence="1">Core domain-containing protein</fullName>
    </recommendedName>
</protein>
<dbReference type="GO" id="GO:0051537">
    <property type="term" value="F:2 iron, 2 sulfur cluster binding"/>
    <property type="evidence" value="ECO:0007669"/>
    <property type="project" value="UniProtKB-ARBA"/>
</dbReference>
<dbReference type="GO" id="GO:0030674">
    <property type="term" value="F:protein-macromolecule adaptor activity"/>
    <property type="evidence" value="ECO:0007669"/>
    <property type="project" value="TreeGrafter"/>
</dbReference>
<organism evidence="2 3">
    <name type="scientific">Capsulimonas corticalis</name>
    <dbReference type="NCBI Taxonomy" id="2219043"/>
    <lineage>
        <taxon>Bacteria</taxon>
        <taxon>Bacillati</taxon>
        <taxon>Armatimonadota</taxon>
        <taxon>Armatimonadia</taxon>
        <taxon>Capsulimonadales</taxon>
        <taxon>Capsulimonadaceae</taxon>
        <taxon>Capsulimonas</taxon>
    </lineage>
</organism>
<dbReference type="PANTHER" id="PTHR47265:SF1">
    <property type="entry name" value="IRON-SULFUR ASSEMBLY PROTEIN ISCA, CHLOROPLASTIC"/>
    <property type="match status" value="1"/>
</dbReference>
<evidence type="ECO:0000259" key="1">
    <source>
        <dbReference type="Pfam" id="PF01521"/>
    </source>
</evidence>
<evidence type="ECO:0000313" key="3">
    <source>
        <dbReference type="Proteomes" id="UP000287394"/>
    </source>
</evidence>
<dbReference type="InterPro" id="IPR016092">
    <property type="entry name" value="ATAP"/>
</dbReference>
<dbReference type="NCBIfam" id="TIGR00049">
    <property type="entry name" value="iron-sulfur cluster assembly accessory protein"/>
    <property type="match status" value="1"/>
</dbReference>
<sequence length="130" mass="14314">MTTTLTEPTLTVEPEQIIEPALELTESAQKQVLRVLERKNIPGAFLRIGVRGGGCSGLSYVLKPDTEFDEFDRTWVLENGVRVVVDRKSIQYLAGTTLDYSIKNLLEGGFQFQNPNSAKSCGCGSSFTPK</sequence>
<accession>A0A402D3G1</accession>
<dbReference type="InterPro" id="IPR000361">
    <property type="entry name" value="ATAP_core_dom"/>
</dbReference>
<dbReference type="InterPro" id="IPR017870">
    <property type="entry name" value="FeS_cluster_insertion_CS"/>
</dbReference>
<dbReference type="Gene3D" id="2.60.300.12">
    <property type="entry name" value="HesB-like domain"/>
    <property type="match status" value="1"/>
</dbReference>
<dbReference type="AlphaFoldDB" id="A0A402D3G1"/>
<dbReference type="OrthoDB" id="9801228at2"/>
<dbReference type="Pfam" id="PF01521">
    <property type="entry name" value="Fe-S_biosyn"/>
    <property type="match status" value="1"/>
</dbReference>
<dbReference type="RefSeq" id="WP_119324065.1">
    <property type="nucleotide sequence ID" value="NZ_AP025739.1"/>
</dbReference>
<dbReference type="PROSITE" id="PS01152">
    <property type="entry name" value="HESB"/>
    <property type="match status" value="1"/>
</dbReference>
<dbReference type="InterPro" id="IPR035903">
    <property type="entry name" value="HesB-like_dom_sf"/>
</dbReference>